<evidence type="ECO:0000256" key="5">
    <source>
        <dbReference type="ARBA" id="ARBA00023002"/>
    </source>
</evidence>
<dbReference type="PRINTS" id="PR00463">
    <property type="entry name" value="EP450I"/>
</dbReference>
<reference evidence="12 13" key="1">
    <citation type="submission" date="2016-03" db="EMBL/GenBank/DDBJ databases">
        <title>Mechanisms controlling the formation of the plant cell surface in tip-growing cells are functionally conserved among land plants.</title>
        <authorList>
            <person name="Honkanen S."/>
            <person name="Jones V.A."/>
            <person name="Morieri G."/>
            <person name="Champion C."/>
            <person name="Hetherington A.J."/>
            <person name="Kelly S."/>
            <person name="Saint-Marcoux D."/>
            <person name="Proust H."/>
            <person name="Prescott H."/>
            <person name="Dolan L."/>
        </authorList>
    </citation>
    <scope>NUCLEOTIDE SEQUENCE [LARGE SCALE GENOMIC DNA]</scope>
    <source>
        <strain evidence="13">cv. Tak-1 and cv. Tak-2</strain>
        <tissue evidence="12">Whole gametophyte</tissue>
    </source>
</reference>
<dbReference type="InterPro" id="IPR001128">
    <property type="entry name" value="Cyt_P450"/>
</dbReference>
<reference evidence="14" key="3">
    <citation type="journal article" date="2020" name="Curr. Biol.">
        <title>Chromatin organization in early land plants reveals an ancestral association between H3K27me3, transposons, and constitutive heterochromatin.</title>
        <authorList>
            <person name="Montgomery S.A."/>
            <person name="Tanizawa Y."/>
            <person name="Galik B."/>
            <person name="Wang N."/>
            <person name="Ito T."/>
            <person name="Mochizuki T."/>
            <person name="Akimcheva S."/>
            <person name="Bowman J.L."/>
            <person name="Cognat V."/>
            <person name="Marechal-Drouard L."/>
            <person name="Ekker H."/>
            <person name="Hong S.F."/>
            <person name="Kohchi T."/>
            <person name="Lin S.S."/>
            <person name="Liu L.D."/>
            <person name="Nakamura Y."/>
            <person name="Valeeva L.R."/>
            <person name="Shakirov E.V."/>
            <person name="Shippen D.E."/>
            <person name="Wei W.L."/>
            <person name="Yagura M."/>
            <person name="Yamaoka S."/>
            <person name="Yamato K.T."/>
            <person name="Liu C."/>
            <person name="Berger F."/>
        </authorList>
    </citation>
    <scope>NUCLEOTIDE SEQUENCE [LARGE SCALE GENOMIC DNA]</scope>
    <source>
        <strain evidence="14">Tak-1</strain>
    </source>
</reference>
<feature type="binding site" description="axial binding residue" evidence="8">
    <location>
        <position position="453"/>
    </location>
    <ligand>
        <name>heme</name>
        <dbReference type="ChEBI" id="CHEBI:30413"/>
    </ligand>
    <ligandPart>
        <name>Fe</name>
        <dbReference type="ChEBI" id="CHEBI:18248"/>
    </ligandPart>
</feature>
<dbReference type="InterPro" id="IPR002401">
    <property type="entry name" value="Cyt_P450_E_grp-I"/>
</dbReference>
<keyword evidence="7 9" id="KW-0503">Monooxygenase</keyword>
<evidence type="ECO:0000256" key="3">
    <source>
        <dbReference type="ARBA" id="ARBA00022617"/>
    </source>
</evidence>
<comment type="cofactor">
    <cofactor evidence="1 8">
        <name>heme</name>
        <dbReference type="ChEBI" id="CHEBI:30413"/>
    </cofactor>
</comment>
<keyword evidence="13" id="KW-1185">Reference proteome</keyword>
<evidence type="ECO:0000256" key="2">
    <source>
        <dbReference type="ARBA" id="ARBA00010617"/>
    </source>
</evidence>
<dbReference type="SMR" id="A0A176W4U2"/>
<dbReference type="PROSITE" id="PS00086">
    <property type="entry name" value="CYTOCHROME_P450"/>
    <property type="match status" value="1"/>
</dbReference>
<dbReference type="PRINTS" id="PR00385">
    <property type="entry name" value="P450"/>
</dbReference>
<evidence type="ECO:0000256" key="10">
    <source>
        <dbReference type="SAM" id="Phobius"/>
    </source>
</evidence>
<dbReference type="Pfam" id="PF00067">
    <property type="entry name" value="p450"/>
    <property type="match status" value="1"/>
</dbReference>
<keyword evidence="3 8" id="KW-0349">Heme</keyword>
<dbReference type="FunFam" id="1.10.630.10:FF:000126">
    <property type="entry name" value="Predicted protein"/>
    <property type="match status" value="1"/>
</dbReference>
<dbReference type="PANTHER" id="PTHR47944">
    <property type="entry name" value="CYTOCHROME P450 98A9"/>
    <property type="match status" value="1"/>
</dbReference>
<dbReference type="GO" id="GO:0020037">
    <property type="term" value="F:heme binding"/>
    <property type="evidence" value="ECO:0007669"/>
    <property type="project" value="InterPro"/>
</dbReference>
<evidence type="ECO:0000256" key="8">
    <source>
        <dbReference type="PIRSR" id="PIRSR602401-1"/>
    </source>
</evidence>
<dbReference type="GO" id="GO:0004497">
    <property type="term" value="F:monooxygenase activity"/>
    <property type="evidence" value="ECO:0007669"/>
    <property type="project" value="UniProtKB-KW"/>
</dbReference>
<name>A0A176W4U2_MARPO</name>
<comment type="similarity">
    <text evidence="2 9">Belongs to the cytochrome P450 family.</text>
</comment>
<organism evidence="12 13">
    <name type="scientific">Marchantia polymorpha subsp. ruderalis</name>
    <dbReference type="NCBI Taxonomy" id="1480154"/>
    <lineage>
        <taxon>Eukaryota</taxon>
        <taxon>Viridiplantae</taxon>
        <taxon>Streptophyta</taxon>
        <taxon>Embryophyta</taxon>
        <taxon>Marchantiophyta</taxon>
        <taxon>Marchantiopsida</taxon>
        <taxon>Marchantiidae</taxon>
        <taxon>Marchantiales</taxon>
        <taxon>Marchantiaceae</taxon>
        <taxon>Marchantia</taxon>
    </lineage>
</organism>
<protein>
    <recommendedName>
        <fullName evidence="15">Cytochrome P450</fullName>
    </recommendedName>
</protein>
<dbReference type="Proteomes" id="UP000077202">
    <property type="component" value="Unassembled WGS sequence"/>
</dbReference>
<dbReference type="InterPro" id="IPR036396">
    <property type="entry name" value="Cyt_P450_sf"/>
</dbReference>
<reference evidence="11" key="2">
    <citation type="journal article" date="2019" name="Curr. Biol.">
        <title>Chromatin organization in early land plants reveals an ancestral association between H3K27me3, transposons, and constitutive heterochromatin.</title>
        <authorList>
            <person name="Montgomery S.A."/>
            <person name="Tanizawa Y."/>
            <person name="Galik B."/>
            <person name="Wang N."/>
            <person name="Ito T."/>
            <person name="Mochizuki T."/>
            <person name="Akimcheva S."/>
            <person name="Bowman J."/>
            <person name="Cognat V."/>
            <person name="Drouard L."/>
            <person name="Ekker H."/>
            <person name="Houng S."/>
            <person name="Kohchi T."/>
            <person name="Lin S."/>
            <person name="Liu L.D."/>
            <person name="Nakamura Y."/>
            <person name="Valeeva L.R."/>
            <person name="Shakirov E.V."/>
            <person name="Shippen D.E."/>
            <person name="Wei W."/>
            <person name="Yagura M."/>
            <person name="Yamaoka S."/>
            <person name="Yamato K.T."/>
            <person name="Liu C."/>
            <person name="Berger F."/>
        </authorList>
    </citation>
    <scope>NUCLEOTIDE SEQUENCE [LARGE SCALE GENOMIC DNA]</scope>
    <source>
        <strain evidence="11">Tak-1</strain>
    </source>
</reference>
<evidence type="ECO:0000313" key="12">
    <source>
        <dbReference type="EMBL" id="OAE27631.1"/>
    </source>
</evidence>
<dbReference type="AlphaFoldDB" id="A0A176W4U2"/>
<evidence type="ECO:0000313" key="14">
    <source>
        <dbReference type="Proteomes" id="UP001162541"/>
    </source>
</evidence>
<dbReference type="SUPFAM" id="SSF48264">
    <property type="entry name" value="Cytochrome P450"/>
    <property type="match status" value="1"/>
</dbReference>
<dbReference type="Gene3D" id="1.10.630.10">
    <property type="entry name" value="Cytochrome P450"/>
    <property type="match status" value="1"/>
</dbReference>
<accession>A0A176W4U2</accession>
<evidence type="ECO:0000313" key="11">
    <source>
        <dbReference type="EMBL" id="BBN06353.1"/>
    </source>
</evidence>
<feature type="transmembrane region" description="Helical" evidence="10">
    <location>
        <begin position="15"/>
        <end position="36"/>
    </location>
</feature>
<evidence type="ECO:0008006" key="15">
    <source>
        <dbReference type="Google" id="ProtNLM"/>
    </source>
</evidence>
<evidence type="ECO:0000256" key="9">
    <source>
        <dbReference type="RuleBase" id="RU000461"/>
    </source>
</evidence>
<dbReference type="GO" id="GO:0005506">
    <property type="term" value="F:iron ion binding"/>
    <property type="evidence" value="ECO:0007669"/>
    <property type="project" value="InterPro"/>
</dbReference>
<dbReference type="EMBL" id="AP019868">
    <property type="protein sequence ID" value="BBN06353.1"/>
    <property type="molecule type" value="Genomic_DNA"/>
</dbReference>
<dbReference type="CDD" id="cd20618">
    <property type="entry name" value="CYP71_clan"/>
    <property type="match status" value="1"/>
</dbReference>
<evidence type="ECO:0000313" key="13">
    <source>
        <dbReference type="Proteomes" id="UP000077202"/>
    </source>
</evidence>
<keyword evidence="10" id="KW-0812">Transmembrane</keyword>
<dbReference type="GO" id="GO:0016705">
    <property type="term" value="F:oxidoreductase activity, acting on paired donors, with incorporation or reduction of molecular oxygen"/>
    <property type="evidence" value="ECO:0007669"/>
    <property type="project" value="InterPro"/>
</dbReference>
<keyword evidence="10" id="KW-1133">Transmembrane helix</keyword>
<proteinExistence type="inferred from homology"/>
<dbReference type="Proteomes" id="UP001162541">
    <property type="component" value="Chromosome 3"/>
</dbReference>
<keyword evidence="5 9" id="KW-0560">Oxidoreductase</keyword>
<dbReference type="GO" id="GO:0044550">
    <property type="term" value="P:secondary metabolite biosynthetic process"/>
    <property type="evidence" value="ECO:0007669"/>
    <property type="project" value="UniProtKB-ARBA"/>
</dbReference>
<sequence>MESSRQPPNLQVNMYWFYGVMIAGVLVWVVQLISAVNQNKLKLKLPPGPPQWPFVGNLLDLGKMPHHAMTSMAKKYGDLVYLRLGVVHAVVVSSPDMAKEFLKVQDSVFSGRSSGVQSKLIFYDSQGLILSVGDHWRLMRKVTTLELFSTKRVKEGEPIRREELLIAISDLLEKGNAKETVKMDPFLFGLAINNITRLLFNETYYGTKVTGAPQDCKTLQDLITANYDAGFLVIRDFIPWLGPLDLGGTEAKMKKNGRGFDAFFSKKMDEHRAQGLKGRNGLPALVDVLLQLQQDGEGPSEPAIKGLLMDILLAGSETAASVETWALTELMRHPEARQKLLTELDTVVGRDRLVEEADLVNLKYLQAVVKETFRLHPALPFLVPHESLSATKVAGYDIPAKTRVFVNIYHIGRDPSLWSDPLSFNPDRFLDSPIGVRGQNFELLPFGSGRRICVGLNLGMLLIELNLAQILHTCELSLPPGVKPEDVDIEEKFGEQVTTPKAVPLEIVAAPRLPSRVYKEAGMVF</sequence>
<keyword evidence="10" id="KW-0472">Membrane</keyword>
<evidence type="ECO:0000256" key="1">
    <source>
        <dbReference type="ARBA" id="ARBA00001971"/>
    </source>
</evidence>
<evidence type="ECO:0000256" key="7">
    <source>
        <dbReference type="ARBA" id="ARBA00023033"/>
    </source>
</evidence>
<dbReference type="EMBL" id="AP019868">
    <property type="protein sequence ID" value="BBN06354.1"/>
    <property type="molecule type" value="Genomic_DNA"/>
</dbReference>
<dbReference type="PANTHER" id="PTHR47944:SF4">
    <property type="entry name" value="OS09G0441700 PROTEIN"/>
    <property type="match status" value="1"/>
</dbReference>
<keyword evidence="6 8" id="KW-0408">Iron</keyword>
<evidence type="ECO:0000256" key="6">
    <source>
        <dbReference type="ARBA" id="ARBA00023004"/>
    </source>
</evidence>
<dbReference type="EMBL" id="LVLJ01001858">
    <property type="protein sequence ID" value="OAE27631.1"/>
    <property type="molecule type" value="Genomic_DNA"/>
</dbReference>
<keyword evidence="4 8" id="KW-0479">Metal-binding</keyword>
<gene>
    <name evidence="12" type="ORF">AXG93_2520s1290</name>
    <name evidence="11" type="ORF">Mp_3g20410</name>
</gene>
<dbReference type="InterPro" id="IPR017972">
    <property type="entry name" value="Cyt_P450_CS"/>
</dbReference>
<evidence type="ECO:0000256" key="4">
    <source>
        <dbReference type="ARBA" id="ARBA00022723"/>
    </source>
</evidence>